<dbReference type="Proteomes" id="UP000196573">
    <property type="component" value="Unassembled WGS sequence"/>
</dbReference>
<dbReference type="EC" id="2.7.7.108" evidence="8"/>
<protein>
    <recommendedName>
        <fullName evidence="8">Protein nucleotidyltransferase YdiU</fullName>
        <ecNumber evidence="8">2.7.7.-</ecNumber>
    </recommendedName>
    <alternativeName>
        <fullName evidence="8">Protein adenylyltransferase YdiU</fullName>
        <ecNumber evidence="8">2.7.7.108</ecNumber>
    </alternativeName>
    <alternativeName>
        <fullName evidence="8">Protein uridylyltransferase YdiU</fullName>
        <ecNumber evidence="8">2.7.7.-</ecNumber>
    </alternativeName>
</protein>
<evidence type="ECO:0000256" key="8">
    <source>
        <dbReference type="HAMAP-Rule" id="MF_00692"/>
    </source>
</evidence>
<evidence type="ECO:0000313" key="9">
    <source>
        <dbReference type="EMBL" id="SMA45340.1"/>
    </source>
</evidence>
<feature type="binding site" evidence="8">
    <location>
        <position position="253"/>
    </location>
    <ligand>
        <name>Mg(2+)</name>
        <dbReference type="ChEBI" id="CHEBI:18420"/>
    </ligand>
</feature>
<evidence type="ECO:0000313" key="10">
    <source>
        <dbReference type="Proteomes" id="UP000196573"/>
    </source>
</evidence>
<dbReference type="Pfam" id="PF02696">
    <property type="entry name" value="SelO"/>
    <property type="match status" value="1"/>
</dbReference>
<feature type="binding site" evidence="8">
    <location>
        <position position="81"/>
    </location>
    <ligand>
        <name>ATP</name>
        <dbReference type="ChEBI" id="CHEBI:30616"/>
    </ligand>
</feature>
<comment type="function">
    <text evidence="8">Nucleotidyltransferase involved in the post-translational modification of proteins. It can catalyze the addition of adenosine monophosphate (AMP) or uridine monophosphate (UMP) to a protein, resulting in modifications known as AMPylation and UMPylation.</text>
</comment>
<comment type="catalytic activity">
    <reaction evidence="8">
        <text>L-histidyl-[protein] + UTP = N(tele)-(5'-uridylyl)-L-histidyl-[protein] + diphosphate</text>
        <dbReference type="Rhea" id="RHEA:83891"/>
        <dbReference type="Rhea" id="RHEA-COMP:9745"/>
        <dbReference type="Rhea" id="RHEA-COMP:20239"/>
        <dbReference type="ChEBI" id="CHEBI:29979"/>
        <dbReference type="ChEBI" id="CHEBI:33019"/>
        <dbReference type="ChEBI" id="CHEBI:46398"/>
        <dbReference type="ChEBI" id="CHEBI:233474"/>
    </reaction>
</comment>
<feature type="binding site" evidence="8">
    <location>
        <position position="84"/>
    </location>
    <ligand>
        <name>ATP</name>
        <dbReference type="ChEBI" id="CHEBI:30616"/>
    </ligand>
</feature>
<evidence type="ECO:0000256" key="3">
    <source>
        <dbReference type="ARBA" id="ARBA00022695"/>
    </source>
</evidence>
<dbReference type="GO" id="GO:0000287">
    <property type="term" value="F:magnesium ion binding"/>
    <property type="evidence" value="ECO:0007669"/>
    <property type="project" value="UniProtKB-UniRule"/>
</dbReference>
<evidence type="ECO:0000256" key="1">
    <source>
        <dbReference type="ARBA" id="ARBA00009747"/>
    </source>
</evidence>
<feature type="binding site" evidence="8">
    <location>
        <position position="116"/>
    </location>
    <ligand>
        <name>ATP</name>
        <dbReference type="ChEBI" id="CHEBI:30616"/>
    </ligand>
</feature>
<organism evidence="9 10">
    <name type="scientific">Parendozoicomonas haliclonae</name>
    <dbReference type="NCBI Taxonomy" id="1960125"/>
    <lineage>
        <taxon>Bacteria</taxon>
        <taxon>Pseudomonadati</taxon>
        <taxon>Pseudomonadota</taxon>
        <taxon>Gammaproteobacteria</taxon>
        <taxon>Oceanospirillales</taxon>
        <taxon>Endozoicomonadaceae</taxon>
        <taxon>Parendozoicomonas</taxon>
    </lineage>
</organism>
<feature type="binding site" evidence="8">
    <location>
        <position position="253"/>
    </location>
    <ligand>
        <name>ATP</name>
        <dbReference type="ChEBI" id="CHEBI:30616"/>
    </ligand>
</feature>
<sequence length="472" mass="53085">MKLHSHFAGLGTTFSSPVQPQPLDNPELVSSNPVIADLLGCGSFSQEQLTRLCNGESLGDQSPVAMVYAGHQFGSWVPRLGDGRAMLLGEVQGTDGKLYDLHLKGAGLTPYSRNGDGRAVLRSTIREYLCSEAMHALGIPTTRPLCLINSSTPVYREKTETGAAMIRVAESHVRFGTFEYFSYSQQYDALQTLADYVIARHFPDWTDDADRVEKLLAQAIQSTAEMIAHWQAAGWCHGVMNTDNMSILGHTIDYGPFGFLDGFDAAHICNHSDWQGRYAFSRQPHIGHWNCTALAQALLPILPGGKEKAEQLLEDYPDHFAKKYSQLIRRKFGLEDGAEGDSALIDEIFTLMQKERTDYPLFFRRLSEGQAEDLFIDRESFQSWYKQYQQRLQQEGRDEATVRESMLAANPAYVLRNHLLQIAIDKAESGDYSEVNRLLEAIQQPFTEREEFADYLQLPPDWAEHLEISCSS</sequence>
<dbReference type="NCBIfam" id="NF000658">
    <property type="entry name" value="PRK00029.1"/>
    <property type="match status" value="1"/>
</dbReference>
<comment type="similarity">
    <text evidence="1 8">Belongs to the SELO family.</text>
</comment>
<comment type="catalytic activity">
    <reaction evidence="8">
        <text>L-tyrosyl-[protein] + ATP = O-(5'-adenylyl)-L-tyrosyl-[protein] + diphosphate</text>
        <dbReference type="Rhea" id="RHEA:54288"/>
        <dbReference type="Rhea" id="RHEA-COMP:10136"/>
        <dbReference type="Rhea" id="RHEA-COMP:13846"/>
        <dbReference type="ChEBI" id="CHEBI:30616"/>
        <dbReference type="ChEBI" id="CHEBI:33019"/>
        <dbReference type="ChEBI" id="CHEBI:46858"/>
        <dbReference type="ChEBI" id="CHEBI:83624"/>
        <dbReference type="EC" id="2.7.7.108"/>
    </reaction>
</comment>
<dbReference type="AlphaFoldDB" id="A0A1X7AIJ9"/>
<feature type="binding site" evidence="8">
    <location>
        <position position="83"/>
    </location>
    <ligand>
        <name>ATP</name>
        <dbReference type="ChEBI" id="CHEBI:30616"/>
    </ligand>
</feature>
<feature type="binding site" evidence="8">
    <location>
        <position position="117"/>
    </location>
    <ligand>
        <name>ATP</name>
        <dbReference type="ChEBI" id="CHEBI:30616"/>
    </ligand>
</feature>
<name>A0A1X7AIJ9_9GAMM</name>
<keyword evidence="6 8" id="KW-0067">ATP-binding</keyword>
<evidence type="ECO:0000256" key="4">
    <source>
        <dbReference type="ARBA" id="ARBA00022723"/>
    </source>
</evidence>
<dbReference type="InterPro" id="IPR003846">
    <property type="entry name" value="SelO"/>
</dbReference>
<comment type="catalytic activity">
    <reaction evidence="8">
        <text>L-tyrosyl-[protein] + UTP = O-(5'-uridylyl)-L-tyrosyl-[protein] + diphosphate</text>
        <dbReference type="Rhea" id="RHEA:83887"/>
        <dbReference type="Rhea" id="RHEA-COMP:10136"/>
        <dbReference type="Rhea" id="RHEA-COMP:20238"/>
        <dbReference type="ChEBI" id="CHEBI:33019"/>
        <dbReference type="ChEBI" id="CHEBI:46398"/>
        <dbReference type="ChEBI" id="CHEBI:46858"/>
        <dbReference type="ChEBI" id="CHEBI:90602"/>
    </reaction>
</comment>
<dbReference type="EMBL" id="FWPT01000004">
    <property type="protein sequence ID" value="SMA45340.1"/>
    <property type="molecule type" value="Genomic_DNA"/>
</dbReference>
<feature type="binding site" evidence="8">
    <location>
        <position position="244"/>
    </location>
    <ligand>
        <name>Mg(2+)</name>
        <dbReference type="ChEBI" id="CHEBI:18420"/>
    </ligand>
</feature>
<accession>A0A1X7AIJ9</accession>
<dbReference type="PANTHER" id="PTHR32057">
    <property type="entry name" value="PROTEIN ADENYLYLTRANSFERASE SELO, MITOCHONDRIAL"/>
    <property type="match status" value="1"/>
</dbReference>
<dbReference type="HAMAP" id="MF_00692">
    <property type="entry name" value="SelO"/>
    <property type="match status" value="1"/>
</dbReference>
<keyword evidence="3 8" id="KW-0548">Nucleotidyltransferase</keyword>
<dbReference type="GO" id="GO:0070733">
    <property type="term" value="F:AMPylase activity"/>
    <property type="evidence" value="ECO:0007669"/>
    <property type="project" value="UniProtKB-EC"/>
</dbReference>
<keyword evidence="2 8" id="KW-0808">Transferase</keyword>
<feature type="active site" description="Proton acceptor" evidence="8">
    <location>
        <position position="243"/>
    </location>
</feature>
<dbReference type="EC" id="2.7.7.-" evidence="8"/>
<keyword evidence="5 8" id="KW-0547">Nucleotide-binding</keyword>
<evidence type="ECO:0000256" key="5">
    <source>
        <dbReference type="ARBA" id="ARBA00022741"/>
    </source>
</evidence>
<comment type="catalytic activity">
    <reaction evidence="8">
        <text>L-seryl-[protein] + ATP = 3-O-(5'-adenylyl)-L-seryl-[protein] + diphosphate</text>
        <dbReference type="Rhea" id="RHEA:58120"/>
        <dbReference type="Rhea" id="RHEA-COMP:9863"/>
        <dbReference type="Rhea" id="RHEA-COMP:15073"/>
        <dbReference type="ChEBI" id="CHEBI:29999"/>
        <dbReference type="ChEBI" id="CHEBI:30616"/>
        <dbReference type="ChEBI" id="CHEBI:33019"/>
        <dbReference type="ChEBI" id="CHEBI:142516"/>
        <dbReference type="EC" id="2.7.7.108"/>
    </reaction>
</comment>
<feature type="binding site" evidence="8">
    <location>
        <position position="174"/>
    </location>
    <ligand>
        <name>ATP</name>
        <dbReference type="ChEBI" id="CHEBI:30616"/>
    </ligand>
</feature>
<keyword evidence="10" id="KW-1185">Reference proteome</keyword>
<comment type="catalytic activity">
    <reaction evidence="8">
        <text>L-threonyl-[protein] + ATP = 3-O-(5'-adenylyl)-L-threonyl-[protein] + diphosphate</text>
        <dbReference type="Rhea" id="RHEA:54292"/>
        <dbReference type="Rhea" id="RHEA-COMP:11060"/>
        <dbReference type="Rhea" id="RHEA-COMP:13847"/>
        <dbReference type="ChEBI" id="CHEBI:30013"/>
        <dbReference type="ChEBI" id="CHEBI:30616"/>
        <dbReference type="ChEBI" id="CHEBI:33019"/>
        <dbReference type="ChEBI" id="CHEBI:138113"/>
        <dbReference type="EC" id="2.7.7.108"/>
    </reaction>
</comment>
<reference evidence="9 10" key="1">
    <citation type="submission" date="2017-03" db="EMBL/GenBank/DDBJ databases">
        <authorList>
            <person name="Afonso C.L."/>
            <person name="Miller P.J."/>
            <person name="Scott M.A."/>
            <person name="Spackman E."/>
            <person name="Goraichik I."/>
            <person name="Dimitrov K.M."/>
            <person name="Suarez D.L."/>
            <person name="Swayne D.E."/>
        </authorList>
    </citation>
    <scope>NUCLEOTIDE SEQUENCE [LARGE SCALE GENOMIC DNA]</scope>
    <source>
        <strain evidence="9">SB41UT1</strain>
    </source>
</reference>
<evidence type="ECO:0000256" key="2">
    <source>
        <dbReference type="ARBA" id="ARBA00022679"/>
    </source>
</evidence>
<dbReference type="GO" id="GO:0030145">
    <property type="term" value="F:manganese ion binding"/>
    <property type="evidence" value="ECO:0007669"/>
    <property type="project" value="UniProtKB-UniRule"/>
</dbReference>
<gene>
    <name evidence="8" type="primary">ydiU</name>
    <name evidence="8" type="synonym">selO</name>
    <name evidence="9" type="ORF">EHSB41UT_01895</name>
</gene>
<keyword evidence="4 8" id="KW-0479">Metal-binding</keyword>
<evidence type="ECO:0000256" key="6">
    <source>
        <dbReference type="ARBA" id="ARBA00022840"/>
    </source>
</evidence>
<feature type="binding site" evidence="8">
    <location>
        <position position="167"/>
    </location>
    <ligand>
        <name>ATP</name>
        <dbReference type="ChEBI" id="CHEBI:30616"/>
    </ligand>
</feature>
<keyword evidence="7 8" id="KW-0460">Magnesium</keyword>
<dbReference type="OrthoDB" id="9776281at2"/>
<keyword evidence="8" id="KW-0464">Manganese</keyword>
<dbReference type="GO" id="GO:0005524">
    <property type="term" value="F:ATP binding"/>
    <property type="evidence" value="ECO:0007669"/>
    <property type="project" value="UniProtKB-UniRule"/>
</dbReference>
<proteinExistence type="inferred from homology"/>
<comment type="catalytic activity">
    <reaction evidence="8">
        <text>L-seryl-[protein] + UTP = O-(5'-uridylyl)-L-seryl-[protein] + diphosphate</text>
        <dbReference type="Rhea" id="RHEA:64604"/>
        <dbReference type="Rhea" id="RHEA-COMP:9863"/>
        <dbReference type="Rhea" id="RHEA-COMP:16635"/>
        <dbReference type="ChEBI" id="CHEBI:29999"/>
        <dbReference type="ChEBI" id="CHEBI:33019"/>
        <dbReference type="ChEBI" id="CHEBI:46398"/>
        <dbReference type="ChEBI" id="CHEBI:156051"/>
    </reaction>
</comment>
<evidence type="ECO:0000256" key="7">
    <source>
        <dbReference type="ARBA" id="ARBA00022842"/>
    </source>
</evidence>
<comment type="cofactor">
    <cofactor evidence="8">
        <name>Mg(2+)</name>
        <dbReference type="ChEBI" id="CHEBI:18420"/>
    </cofactor>
    <cofactor evidence="8">
        <name>Mn(2+)</name>
        <dbReference type="ChEBI" id="CHEBI:29035"/>
    </cofactor>
</comment>
<dbReference type="PANTHER" id="PTHR32057:SF14">
    <property type="entry name" value="PROTEIN ADENYLYLTRANSFERASE SELO, MITOCHONDRIAL"/>
    <property type="match status" value="1"/>
</dbReference>
<feature type="binding site" evidence="8">
    <location>
        <position position="104"/>
    </location>
    <ligand>
        <name>ATP</name>
        <dbReference type="ChEBI" id="CHEBI:30616"/>
    </ligand>
</feature>
<dbReference type="RefSeq" id="WP_087109199.1">
    <property type="nucleotide sequence ID" value="NZ_CBCSCN010000002.1"/>
</dbReference>